<dbReference type="AlphaFoldDB" id="Q47CJ1"/>
<dbReference type="SUPFAM" id="SSF55729">
    <property type="entry name" value="Acyl-CoA N-acyltransferases (Nat)"/>
    <property type="match status" value="1"/>
</dbReference>
<dbReference type="EMBL" id="CP000089">
    <property type="protein sequence ID" value="AAZ47440.1"/>
    <property type="molecule type" value="Genomic_DNA"/>
</dbReference>
<dbReference type="Pfam" id="PF13302">
    <property type="entry name" value="Acetyltransf_3"/>
    <property type="match status" value="1"/>
</dbReference>
<evidence type="ECO:0000313" key="2">
    <source>
        <dbReference type="EMBL" id="AAZ47440.1"/>
    </source>
</evidence>
<proteinExistence type="predicted"/>
<feature type="domain" description="N-acetyltransferase" evidence="1">
    <location>
        <begin position="20"/>
        <end position="175"/>
    </location>
</feature>
<dbReference type="OrthoDB" id="9807426at2"/>
<organism evidence="2">
    <name type="scientific">Dechloromonas aromatica (strain RCB)</name>
    <dbReference type="NCBI Taxonomy" id="159087"/>
    <lineage>
        <taxon>Bacteria</taxon>
        <taxon>Pseudomonadati</taxon>
        <taxon>Pseudomonadota</taxon>
        <taxon>Betaproteobacteria</taxon>
        <taxon>Rhodocyclales</taxon>
        <taxon>Azonexaceae</taxon>
        <taxon>Dechloromonas</taxon>
    </lineage>
</organism>
<dbReference type="Gene3D" id="3.40.630.30">
    <property type="match status" value="1"/>
</dbReference>
<dbReference type="InterPro" id="IPR016181">
    <property type="entry name" value="Acyl_CoA_acyltransferase"/>
</dbReference>
<evidence type="ECO:0000259" key="1">
    <source>
        <dbReference type="PROSITE" id="PS51186"/>
    </source>
</evidence>
<keyword evidence="2" id="KW-0808">Transferase</keyword>
<dbReference type="KEGG" id="dar:Daro_2710"/>
<dbReference type="eggNOG" id="COG1247">
    <property type="taxonomic scope" value="Bacteria"/>
</dbReference>
<dbReference type="InterPro" id="IPR000182">
    <property type="entry name" value="GNAT_dom"/>
</dbReference>
<dbReference type="GO" id="GO:0016747">
    <property type="term" value="F:acyltransferase activity, transferring groups other than amino-acyl groups"/>
    <property type="evidence" value="ECO:0007669"/>
    <property type="project" value="InterPro"/>
</dbReference>
<dbReference type="PROSITE" id="PS51186">
    <property type="entry name" value="GNAT"/>
    <property type="match status" value="1"/>
</dbReference>
<sequence length="175" mass="19597">MADYPAELVRNRILFDGSPVTIRPIRAEDALLEQDFVQHLSADSRYKRFMSTLKELPPGKLKYLTEIDYVRHLALVAIIQRDGQDVEIGVARYVAGPSGDECEFAIAIDDEWQGSGVAGILMLSLIDAARTRGMKTMEAFILAANDKMIKFARQLGFEVRRDPDDPGMMHAVRAL</sequence>
<reference evidence="2" key="1">
    <citation type="submission" date="2005-08" db="EMBL/GenBank/DDBJ databases">
        <title>Complete sequence of Dechloromonas aromatica RCB.</title>
        <authorList>
            <person name="Salinero K.K."/>
            <person name="Copeland A."/>
            <person name="Lucas S."/>
            <person name="Lapidus A."/>
            <person name="Barry K."/>
            <person name="Detter J.C."/>
            <person name="Glavina T."/>
            <person name="Hammon N."/>
            <person name="Israni S."/>
            <person name="Pitluck S."/>
            <person name="Di Bartolo G."/>
            <person name="Trong S."/>
            <person name="Schmutz J."/>
            <person name="Larimer F."/>
            <person name="Land M."/>
            <person name="Ivanova N."/>
            <person name="Richardson P."/>
        </authorList>
    </citation>
    <scope>NUCLEOTIDE SEQUENCE</scope>
    <source>
        <strain evidence="2">RCB</strain>
    </source>
</reference>
<accession>Q47CJ1</accession>
<dbReference type="HOGENOM" id="CLU_105788_0_0_4"/>
<protein>
    <submittedName>
        <fullName evidence="2">GCN5-related N-acetyltransferase</fullName>
    </submittedName>
</protein>
<name>Q47CJ1_DECAR</name>
<dbReference type="STRING" id="159087.Daro_2710"/>
<dbReference type="CDD" id="cd04301">
    <property type="entry name" value="NAT_SF"/>
    <property type="match status" value="1"/>
</dbReference>
<gene>
    <name evidence="2" type="ordered locus">Daro_2710</name>
</gene>